<dbReference type="InterPro" id="IPR036736">
    <property type="entry name" value="ACP-like_sf"/>
</dbReference>
<proteinExistence type="inferred from homology"/>
<dbReference type="InterPro" id="IPR020806">
    <property type="entry name" value="PKS_PP-bd"/>
</dbReference>
<dbReference type="Pfam" id="PF00501">
    <property type="entry name" value="AMP-binding"/>
    <property type="match status" value="3"/>
</dbReference>
<comment type="caution">
    <text evidence="8">The sequence shown here is derived from an EMBL/GenBank/DDBJ whole genome shotgun (WGS) entry which is preliminary data.</text>
</comment>
<evidence type="ECO:0000256" key="3">
    <source>
        <dbReference type="ARBA" id="ARBA00022450"/>
    </source>
</evidence>
<dbReference type="FunFam" id="1.10.1200.10:FF:000016">
    <property type="entry name" value="Non-ribosomal peptide synthase"/>
    <property type="match status" value="1"/>
</dbReference>
<dbReference type="Gene3D" id="1.10.1200.10">
    <property type="entry name" value="ACP-like"/>
    <property type="match status" value="2"/>
</dbReference>
<feature type="domain" description="Carrier" evidence="7">
    <location>
        <begin position="2491"/>
        <end position="2571"/>
    </location>
</feature>
<dbReference type="SUPFAM" id="SSF52777">
    <property type="entry name" value="CoA-dependent acyltransferases"/>
    <property type="match status" value="8"/>
</dbReference>
<keyword evidence="6" id="KW-0045">Antibiotic biosynthesis</keyword>
<dbReference type="Pfam" id="PF00975">
    <property type="entry name" value="Thioesterase"/>
    <property type="match status" value="1"/>
</dbReference>
<dbReference type="Pfam" id="PF00550">
    <property type="entry name" value="PP-binding"/>
    <property type="match status" value="3"/>
</dbReference>
<dbReference type="Pfam" id="PF13193">
    <property type="entry name" value="AMP-binding_C"/>
    <property type="match status" value="3"/>
</dbReference>
<dbReference type="CDD" id="cd05930">
    <property type="entry name" value="A_NRPS"/>
    <property type="match status" value="1"/>
</dbReference>
<dbReference type="SUPFAM" id="SSF53474">
    <property type="entry name" value="alpha/beta-Hydrolases"/>
    <property type="match status" value="1"/>
</dbReference>
<dbReference type="PANTHER" id="PTHR45527:SF1">
    <property type="entry name" value="FATTY ACID SYNTHASE"/>
    <property type="match status" value="1"/>
</dbReference>
<dbReference type="InterPro" id="IPR020802">
    <property type="entry name" value="TesA-like"/>
</dbReference>
<evidence type="ECO:0000313" key="8">
    <source>
        <dbReference type="EMBL" id="KAA0023247.1"/>
    </source>
</evidence>
<dbReference type="SUPFAM" id="SSF47336">
    <property type="entry name" value="ACP-like"/>
    <property type="match status" value="3"/>
</dbReference>
<dbReference type="GO" id="GO:0005829">
    <property type="term" value="C:cytosol"/>
    <property type="evidence" value="ECO:0007669"/>
    <property type="project" value="TreeGrafter"/>
</dbReference>
<dbReference type="NCBIfam" id="TIGR01733">
    <property type="entry name" value="AA-adenyl-dom"/>
    <property type="match status" value="3"/>
</dbReference>
<dbReference type="NCBIfam" id="TIGR01720">
    <property type="entry name" value="NRPS-para261"/>
    <property type="match status" value="1"/>
</dbReference>
<dbReference type="InterPro" id="IPR025110">
    <property type="entry name" value="AMP-bd_C"/>
</dbReference>
<dbReference type="InterPro" id="IPR000873">
    <property type="entry name" value="AMP-dep_synth/lig_dom"/>
</dbReference>
<dbReference type="PROSITE" id="PS00012">
    <property type="entry name" value="PHOSPHOPANTETHEINE"/>
    <property type="match status" value="3"/>
</dbReference>
<dbReference type="PROSITE" id="PS00455">
    <property type="entry name" value="AMP_BINDING"/>
    <property type="match status" value="3"/>
</dbReference>
<evidence type="ECO:0000256" key="6">
    <source>
        <dbReference type="ARBA" id="ARBA00023194"/>
    </source>
</evidence>
<dbReference type="InterPro" id="IPR010071">
    <property type="entry name" value="AA_adenyl_dom"/>
</dbReference>
<dbReference type="GO" id="GO:0044550">
    <property type="term" value="P:secondary metabolite biosynthetic process"/>
    <property type="evidence" value="ECO:0007669"/>
    <property type="project" value="UniProtKB-ARBA"/>
</dbReference>
<sequence>MLEQSLGPESTTSAHGVPAGAFPLSAAQRGIWFAQHVAGDAPISIAQYVEIDGDLDVELLKESSRTAGREFGTGFLRLIDVDDQPMQVVDKTLDDAIEFVDLRDAADPVAAAHAWMRAEYSAPLHMRNDRLVAVAVLRLADHRYFWYSRIHHIVLDGFGAMTMLKRAADLYNAAVHGTAPGPATADDLTKIVDADSAYRSSDRFGADREYWREHLAGMADSVSLAGRTADVDAHPRVVTGELPSETAALLDWVAKAQSSSVAPIVVAAFGAYLGRMTGAPEVMLSLPVSARTTAVMRRSGGMIANVVPLRLTLGIDTTIGDLIATAQSELTGALRRQRYRQEDIFRDLGWAMDEAASFGPSVNLMMMDTRVELGPITGRLHVLTSGLIEDLFLNLYPGVGGDSTHIDFQANPNLYTEAELTGHYHRFLRFLHRFLAVGTETTQATLEILTESELERLRPVRGPASEAARTFTEILAAGVAVDPSAIAVRCGATAVTYRELDERSNRIARVLIAQGIGPEQTVAIAIPRSLESVSAMWAVAKTGAAFVPVDPKYPADRIQHMIRDSGAGAGIALRSEGLPGAISWLQLDDPRIENQSPDAIVDSERTAPQYLDQTAYIIYTSGSTGLPKGVLVSHRGLANLVAAARETLGVTAESTVAHAVSPSFDASIEELLVTFATGATLAVVPPSAFGGEEMAAVLSAHRVTHLDVTPAVVASMDPTHVPELRTIVVGGDVCPPDLIAKWSDRTLINSYGPTEATVTATFTGPMSPTGPVSIGTVVRGASAVVLDAWLRPVPIGGTGELYLAGPGLARGYHNRVGQTSDRFVANPFGAPGDRMYRTGDLVRWNDDAGSLWLEYLGRSDFQVKVRGYRIELGEIDAALQRHAEVDFALTIGAKTPAGATALVSYIHGEAGVAPEQVKAFIAEFLPAYMVPTSIMVLDSIPLTPVGKVDRKALPDPEFGTRTIAGRAPSTPQEKLLAGLFAEVLGLESVGVDESFFALGGDSIVSIQLVSRAKAAGLAFSARDVFERKTIAGLAAVAASTDTVDELLELPGGGVGAVPLTPIVADMVMRGSHNDRFAQAVLVAVPADLSREHLVAAAQAVIDHHDMLRARLTADGIVVPAAGSVDAEQLVDHVRADGDAAIEAELQRAADRLDPAAGILARWVWIERDGADGALWIVLHHLAVDGVSWRILLPDFVTAWSQAVSNAPTALAPVATSFRRWAHGQVEQAQSAARVAELPTWERILQTVDQPLGARAIDPTVDVVATMARIETTVPEEIAGTLLATVPDRFHCGADDGLLTGLAMAVASWRRRRGVDQPATLITLEGHGREAAVVPLADIGRTVGWFTSVYPMALDLAAIDLDDAFAGGPGAGAAIKAVKEQLRAVPDRGVGYGMLRHLNGDTGPTLAAAGAPQISFNYLGRTGTGGAEGLWLPQRFASTQDDRTALPAVIDINGIAEDTADGVRLAMTWAYASELLAESDVVELAELWGSALRALAEHARSDGAGGRTPSDFELAPTTQVQIDLWERRYPTMLDVWPLSPLQFGLLFHALYDTDTADGYTVQAILTLAGTVDATRLRTAAQGLVDRHENLRVGFVETDDGPRQIVVRDAEIGWQEIDLTGGADRSEQDELDRVIAADAATRFDLTQPPLLRFTLIRTGVDAYRLVMTNHHIVLDGWSTPLLVRELLLLYITAGDATSLPPARSYRDFLAWLGRQDTAASKAAWATSLAGIDSATRVVESLAKIQSTRTGQISVELSAATLASLRNLSRRTGATVNTAVQAAWALLLATMTGRTDVVFGGTVSGRPPQLPGVEDMLGLFINTLPVRVSLNPGESVAELLTRIQTEQAALLDHQHVGLADIHQAVGVAELFDTLTVFESYPVDREALAQTLDIAGMRIVDFEGTDATPYPLNLMVIPDGDAIAVNLKYLADELDDAAARTLLDRFVRLLDRVADDPTVRVASLQSCDDAERAVLAPVSGPAAVEVSTLGGLLSASAAVAGDAIAVSATDTVLTYRELDDWSNRLARVLLRHGAGPEKFVALALSRSVESVVAVWAVSKTGAAFVPMDPNHPPERIEHMASDSRTQIGVTTTSLGTNLPATIDWLLLDDLNTIRKTMTVSAAPITDDDRGAPIHIDQIAYLIYTSGSTGKPKAVLLSHRGMANLVAAQRESLGVDADSRVLLVASPSFDASVFELLMAHGSGGRVVVAPPEVFAGPALHDLLVAEEVSHAVITPSAVSTMEPAGLQALRVLAVAGEAASAELVERWSVGRKLVNLYGPTEFSIWATGTGQLAADRLVTIGGPIRGASTMVLDTWLRPVPMGISGELYLAGPGVSRGYYNRTAMNAARFIADPFGRPGERMYRTGDMVRWVVGESGTPELEYLGRSDFQVKIRGLRIELGEIDTVLSQDESVEYAATIGRDGPAGATVLVAYVLPTPGVTLDTERLREQVAAVLPGYMVPAYIVVLDEIPLTPVGKLDRKALPTPDFSDSGHAYLAPRTETEHIIAAIFGEIVGRDHVSIDQSFFDLGGNSLLATRVISRINAAFSSADVESTVALRDLFDAPTTAQLAARVSRSDITAIRPALIAGTRPARVPLSSAQKRMWVLNQLDTGSDAYNIAVALRLTGELDVSALRAAVGDVVARHETLRTIFPADAEGPQQVIVDAASASVAVTEGAAAGDELYRSILQLTTAGFDLARETPLRVGVFEVSHAEHVVVMVVHHISADGFSMGPLTRDVMIAYAARIAGTDPGWSPLAVQYADFALWQDDLLGTDDDPDSLLSRQIAYWRAALAGMPEEIGLPVDRPRGLVPANHGRTTKFAIDGALAAGLTDLARSRNASLFMAVHTTLAVVLARLSGAGDIALGTPVAGRGEAALDDIVGMFVNTLVLRTGIDPDEQFVDLLDRVRRNDLDAFEHADVPFERLLEMIDPVRSPARHPLFQVMFAFQNLGLGAVELPGLTVEPLDPGSDTAKFDLEIIVTPGAAAQGMSVDITYATDLFDDATVSALIQRWLRIMHAVVADPAVAVGAIELLDPAERADLTSRSGSAGEPVELLGDLLTAAAVANPDGTAIVSAGKSVTYAQLNADAEHVARLLIQRGVGPEDIVAVGIRRSMESVLAVWAVAKTGAAFLPIDPNYPADRIEHMLADSGTRIGLTVASARQDLPDTVDWIVLDDNAIKGAPAAPSTAQDRLRPVRPAHPAYVIYTSGSTGKPKGVVVTHAGIANLAAEQRERFEVTSGSRTLAFASPSFDASVLELLLAACASATMVIAPTTVYGGTDLAELLRREKVTHAFVTPAALATVEPAGLDDLEMVLVGGEACSAELVTKWAGTDPAGRRRFFNGYGPTEATVATNICGPIAAHDRVTIGGPIRGTRSAVLDSRLRPVPVGVAGELYLSGDALARGYRHRPGLSADRFVADPYGPTGARMYRTGDVVRWTRDGDIEYLGRSDFQVKIRGFRIELGEIDAVLSAYDGVDFAATIGSDARPGGTALVSYVVGAPGRTLDHAELIAFAGSRLPSYMVPASIMVLDAVPLTPVGKLDRAALPAPVFAAKEFRAPTNLVETGVAAVFATAFGLDRVGLDDDFFELGGNSLIATRVVNDLRRTLGRDIEMMWIFADSTVVAFAARIEAAPVASTTDRVADPLAVLLPIRAVGDLPPLFCIHPASGLAWSYGGLAQLLEPGRPIYGVQSPELGSDEPAPRTIESFADRYADEIRSVQPHGPYHLLGWSLGGFIAHAVAARLQASGERVDLLAVLDADLASRDLEPAQPLTPGEFVGEFGSIFGVDDVPQQLTAEGAAALIRERLGVDSIGAEHVVRLTSSYNNSLRILEGYRPPVFEGDLLLFTAIDGKDDPASVAAGWTPFVNGRVENVDVDAAHDDMTAPAVLPTIARVLDMRLGAPTPSTALPAH</sequence>
<dbReference type="Gene3D" id="3.30.300.30">
    <property type="match status" value="3"/>
</dbReference>
<dbReference type="InterPro" id="IPR010060">
    <property type="entry name" value="NRPS_synth"/>
</dbReference>
<dbReference type="GO" id="GO:0072330">
    <property type="term" value="P:monocarboxylic acid biosynthetic process"/>
    <property type="evidence" value="ECO:0007669"/>
    <property type="project" value="UniProtKB-ARBA"/>
</dbReference>
<keyword evidence="9" id="KW-1185">Reference proteome</keyword>
<dbReference type="FunFam" id="3.30.300.30:FF:000010">
    <property type="entry name" value="Enterobactin synthetase component F"/>
    <property type="match status" value="1"/>
</dbReference>
<dbReference type="EMBL" id="VLNY01000003">
    <property type="protein sequence ID" value="KAA0023247.1"/>
    <property type="molecule type" value="Genomic_DNA"/>
</dbReference>
<keyword evidence="3" id="KW-0596">Phosphopantetheine</keyword>
<reference evidence="8 9" key="1">
    <citation type="submission" date="2019-07" db="EMBL/GenBank/DDBJ databases">
        <title>Rhodococcus cavernicolus sp. nov., isolated from a cave.</title>
        <authorList>
            <person name="Lee S.D."/>
        </authorList>
    </citation>
    <scope>NUCLEOTIDE SEQUENCE [LARGE SCALE GENOMIC DNA]</scope>
    <source>
        <strain evidence="8 9">C1-24</strain>
    </source>
</reference>
<dbReference type="InterPro" id="IPR029058">
    <property type="entry name" value="AB_hydrolase_fold"/>
</dbReference>
<dbReference type="Gene3D" id="3.30.559.30">
    <property type="entry name" value="Nonribosomal peptide synthetase, condensation domain"/>
    <property type="match status" value="4"/>
</dbReference>
<dbReference type="GO" id="GO:0008610">
    <property type="term" value="P:lipid biosynthetic process"/>
    <property type="evidence" value="ECO:0007669"/>
    <property type="project" value="UniProtKB-ARBA"/>
</dbReference>
<dbReference type="GO" id="GO:0003824">
    <property type="term" value="F:catalytic activity"/>
    <property type="evidence" value="ECO:0007669"/>
    <property type="project" value="InterPro"/>
</dbReference>
<dbReference type="InterPro" id="IPR001242">
    <property type="entry name" value="Condensation_dom"/>
</dbReference>
<dbReference type="FunFam" id="3.40.50.12780:FF:000012">
    <property type="entry name" value="Non-ribosomal peptide synthetase"/>
    <property type="match status" value="1"/>
</dbReference>
<dbReference type="RefSeq" id="WP_149429591.1">
    <property type="nucleotide sequence ID" value="NZ_VLNY01000003.1"/>
</dbReference>
<evidence type="ECO:0000256" key="5">
    <source>
        <dbReference type="ARBA" id="ARBA00022737"/>
    </source>
</evidence>
<dbReference type="NCBIfam" id="NF003417">
    <property type="entry name" value="PRK04813.1"/>
    <property type="match status" value="3"/>
</dbReference>
<dbReference type="SMART" id="SM00823">
    <property type="entry name" value="PKS_PP"/>
    <property type="match status" value="3"/>
</dbReference>
<organism evidence="8 9">
    <name type="scientific">Antrihabitans cavernicola</name>
    <dbReference type="NCBI Taxonomy" id="2495913"/>
    <lineage>
        <taxon>Bacteria</taxon>
        <taxon>Bacillati</taxon>
        <taxon>Actinomycetota</taxon>
        <taxon>Actinomycetes</taxon>
        <taxon>Mycobacteriales</taxon>
        <taxon>Nocardiaceae</taxon>
        <taxon>Antrihabitans</taxon>
    </lineage>
</organism>
<dbReference type="Gene3D" id="3.40.50.1820">
    <property type="entry name" value="alpha/beta hydrolase"/>
    <property type="match status" value="1"/>
</dbReference>
<name>A0A5A7SEV5_9NOCA</name>
<feature type="domain" description="Carrier" evidence="7">
    <location>
        <begin position="967"/>
        <end position="1041"/>
    </location>
</feature>
<comment type="similarity">
    <text evidence="2">Belongs to the ATP-dependent AMP-binding enzyme family.</text>
</comment>
<dbReference type="InterPro" id="IPR045851">
    <property type="entry name" value="AMP-bd_C_sf"/>
</dbReference>
<dbReference type="InterPro" id="IPR020845">
    <property type="entry name" value="AMP-binding_CS"/>
</dbReference>
<dbReference type="SUPFAM" id="SSF56801">
    <property type="entry name" value="Acetyl-CoA synthetase-like"/>
    <property type="match status" value="3"/>
</dbReference>
<keyword evidence="5" id="KW-0677">Repeat</keyword>
<dbReference type="CDD" id="cd19540">
    <property type="entry name" value="LCL_NRPS-like"/>
    <property type="match status" value="1"/>
</dbReference>
<dbReference type="InterPro" id="IPR023213">
    <property type="entry name" value="CAT-like_dom_sf"/>
</dbReference>
<evidence type="ECO:0000259" key="7">
    <source>
        <dbReference type="PROSITE" id="PS50075"/>
    </source>
</evidence>
<evidence type="ECO:0000256" key="4">
    <source>
        <dbReference type="ARBA" id="ARBA00022553"/>
    </source>
</evidence>
<dbReference type="InterPro" id="IPR009081">
    <property type="entry name" value="PP-bd_ACP"/>
</dbReference>
<dbReference type="InterPro" id="IPR001031">
    <property type="entry name" value="Thioesterase"/>
</dbReference>
<evidence type="ECO:0000313" key="9">
    <source>
        <dbReference type="Proteomes" id="UP000322244"/>
    </source>
</evidence>
<feature type="domain" description="Carrier" evidence="7">
    <location>
        <begin position="3548"/>
        <end position="3623"/>
    </location>
</feature>
<dbReference type="SMART" id="SM00824">
    <property type="entry name" value="PKS_TE"/>
    <property type="match status" value="1"/>
</dbReference>
<dbReference type="CDD" id="cd19543">
    <property type="entry name" value="DCL_NRPS"/>
    <property type="match status" value="1"/>
</dbReference>
<dbReference type="GO" id="GO:0017000">
    <property type="term" value="P:antibiotic biosynthetic process"/>
    <property type="evidence" value="ECO:0007669"/>
    <property type="project" value="UniProtKB-KW"/>
</dbReference>
<dbReference type="Gene3D" id="3.40.50.980">
    <property type="match status" value="6"/>
</dbReference>
<keyword evidence="4" id="KW-0597">Phosphoprotein</keyword>
<dbReference type="GO" id="GO:0043041">
    <property type="term" value="P:amino acid activation for nonribosomal peptide biosynthetic process"/>
    <property type="evidence" value="ECO:0007669"/>
    <property type="project" value="TreeGrafter"/>
</dbReference>
<comment type="cofactor">
    <cofactor evidence="1">
        <name>pantetheine 4'-phosphate</name>
        <dbReference type="ChEBI" id="CHEBI:47942"/>
    </cofactor>
</comment>
<gene>
    <name evidence="8" type="ORF">FOY51_07380</name>
</gene>
<dbReference type="Gene3D" id="3.30.559.10">
    <property type="entry name" value="Chloramphenicol acetyltransferase-like domain"/>
    <property type="match status" value="4"/>
</dbReference>
<accession>A0A5A7SEV5</accession>
<dbReference type="PANTHER" id="PTHR45527">
    <property type="entry name" value="NONRIBOSOMAL PEPTIDE SYNTHETASE"/>
    <property type="match status" value="1"/>
</dbReference>
<dbReference type="Proteomes" id="UP000322244">
    <property type="component" value="Unassembled WGS sequence"/>
</dbReference>
<dbReference type="PROSITE" id="PS50075">
    <property type="entry name" value="CARRIER"/>
    <property type="match status" value="3"/>
</dbReference>
<dbReference type="GO" id="GO:0031177">
    <property type="term" value="F:phosphopantetheine binding"/>
    <property type="evidence" value="ECO:0007669"/>
    <property type="project" value="InterPro"/>
</dbReference>
<dbReference type="InterPro" id="IPR006162">
    <property type="entry name" value="Ppantetheine_attach_site"/>
</dbReference>
<protein>
    <submittedName>
        <fullName evidence="8">Amino acid adenylation domain-containing protein</fullName>
    </submittedName>
</protein>
<evidence type="ECO:0000256" key="1">
    <source>
        <dbReference type="ARBA" id="ARBA00001957"/>
    </source>
</evidence>
<dbReference type="FunFam" id="1.10.1200.10:FF:000005">
    <property type="entry name" value="Nonribosomal peptide synthetase 1"/>
    <property type="match status" value="1"/>
</dbReference>
<dbReference type="Pfam" id="PF00668">
    <property type="entry name" value="Condensation"/>
    <property type="match status" value="4"/>
</dbReference>
<dbReference type="Gene3D" id="2.30.38.10">
    <property type="entry name" value="Luciferase, Domain 3"/>
    <property type="match status" value="3"/>
</dbReference>
<evidence type="ECO:0000256" key="2">
    <source>
        <dbReference type="ARBA" id="ARBA00006432"/>
    </source>
</evidence>
<dbReference type="UniPathway" id="UPA00011"/>
<dbReference type="FunFam" id="3.40.50.980:FF:000001">
    <property type="entry name" value="Non-ribosomal peptide synthetase"/>
    <property type="match status" value="2"/>
</dbReference>
<dbReference type="OrthoDB" id="4506464at2"/>